<feature type="coiled-coil region" evidence="1">
    <location>
        <begin position="688"/>
        <end position="789"/>
    </location>
</feature>
<dbReference type="EMBL" id="CAJNOM010000147">
    <property type="protein sequence ID" value="CAF1138377.1"/>
    <property type="molecule type" value="Genomic_DNA"/>
</dbReference>
<organism evidence="2 3">
    <name type="scientific">Adineta steineri</name>
    <dbReference type="NCBI Taxonomy" id="433720"/>
    <lineage>
        <taxon>Eukaryota</taxon>
        <taxon>Metazoa</taxon>
        <taxon>Spiralia</taxon>
        <taxon>Gnathifera</taxon>
        <taxon>Rotifera</taxon>
        <taxon>Eurotatoria</taxon>
        <taxon>Bdelloidea</taxon>
        <taxon>Adinetida</taxon>
        <taxon>Adinetidae</taxon>
        <taxon>Adineta</taxon>
    </lineage>
</organism>
<feature type="coiled-coil region" evidence="1">
    <location>
        <begin position="353"/>
        <end position="574"/>
    </location>
</feature>
<evidence type="ECO:0000256" key="1">
    <source>
        <dbReference type="SAM" id="Coils"/>
    </source>
</evidence>
<evidence type="ECO:0000313" key="3">
    <source>
        <dbReference type="Proteomes" id="UP000663832"/>
    </source>
</evidence>
<dbReference type="PANTHER" id="PTHR23159">
    <property type="entry name" value="CENTROSOMAL PROTEIN 2"/>
    <property type="match status" value="1"/>
</dbReference>
<name>A0A814RV91_9BILA</name>
<sequence length="1806" mass="214800">MSNDNVKVKHVVTLFEEVQNRYVNKLLSINEKHLTSDERYKHKIVIYESYIKDLSLQTRLLLQSLEELEKEANQRVGLLENKLKKAHASLQHSLPTNDISKPIDNFETEKWKIIHENLDLKHDMDCLVSFINIAKRTGKWNTKQLQLKTLPLDNIIGTTNDKINHHSSSLHKEIQYRDEHMQVLQAEIQYLRKTQAELSKPISAMNENEFKEKNLVLSKKTDDLRSKLAEECQKTETLKMDIRIKTTELKDLQEDLNKKKQQYEEHIHDLSTKLKTISDRHRESATIINNDNKIKKQEIEQLTKQVEQIVNERSELHRQCCVKDTIIADLQVKIHNVEQQFIINNHPVTPIELTVSKNEYEKLNQELHITRKQLDETMIEIKTTDTLNNKLEQDLRLFKKFHDEQFEQQIKTNASNIDQLQNQIQTLKHNYQEKLDEVDKKSFELRTCQERLSIEYNKNEQEQQQLRNLLENSTEKLEKSYIDIKQNTLKIDQFEKTINELNSRNNLLERKLIETMSLIDQRNKILINNEEKLEKIQNDLLEKHKEIMDGQSQIEQLKQNLINKTAEVTQLTEKLETDLVKHQEKDKLAEDNATKSSTDIKILQRELRHLSESLVEYERRNTILNEQVQQLTNELRLKQEEFQQIEKSLNQKLLIKQDQLVQYDKNLHEIDIQCKYAKEECLIQEKEITRLNIVQEEQENKIKILQEDLLKCQEQRDTITNQYERCESDYQNLKCHREDENRQYNQEFEKLNNELTALKIIEITLLKNIDELKENLLIVSNDRDDIRKQYSNYQYDLENIQKILADETELNLKSETKVILLTRQFDEEQKRSNEFKYQFNDIQMQLTSARLSNDTLKTELNQARLLNQEYTIKEKDFKQNINRINSSLDEQNKSLDERQREIETLNHLMSHLQEDYEKSKNNLSIAQDRIVYLEIENETIKQRCIEKTNELTFMTNQLQQSQQDFYTYEKEHRYSNEEYFEYEQQRKNFDNELTTVVQNYEKLQKENEVLNELLNKCRCELEQNEKSNIVHKERLMQSTDEVKIYKQKLALLGDCFKTIVRKASESSEQWADITTHLDEYLLDLNDDVDKLYLFDERFEQSIKISTQLRGQYEDLVEQFLSLKTNVERLHFHIHKYKQKWLQMSDENRHLRIETKHLRDKIENFHRIHTKNDEQEIILGQLRKELNYESQLRLETQRTIEQLKHTLDETIFERNQLIKNVTIAHEKIEKFEHGISEYTNENRLLQETIQKLEKQLHIQNESLEQNEQYYQEKINECESLLISLTETNNNSLQSLEHKSSELNTARTEIQTLKYEQTSTVSKLEKFEETNQEFKQHISILERSIEEHKQLLRTREKELEQIKDEFEHKMLDSTPLNPNCAKQDTEISVLRMENASLNEELRLIRENLTDYHEEQRRARNDFNATLNLIQDSNSDICLNSDNNNNSNEILQTCIVQHVIDDTENLKLNDSLWFPLVQDGFTYEFNDPSNNQKKYKLMKAYSKQQQVLLNQLQAHVKFYESIFEQRYLPAIQYSTTSDIIDNNSQFFQHKHIQVSCQGINKSISNFNHLTTVADIIHALLNDLSENDYLTINDCCLYIEQQPYLYALKPTDFIQDILSNYSTLDIHFKLAFKRTSSPSRLAQRKKLVRTSIQQPTSVINPYEQLRIQELLIQKQQEIINQLTKSNAENRISNVNTRQSRQDEYYQAVNREDTSRSLSRVRFRLSTVTRKHEISSPSTIEVKSILKKSSIQRSSSVDRDIDQLILLQPGENSFCTSDDDNLSEQSTTDSCLGSLSSNESVYHCHSLETLV</sequence>
<dbReference type="OrthoDB" id="6350415at2759"/>
<feature type="coiled-coil region" evidence="1">
    <location>
        <begin position="986"/>
        <end position="1027"/>
    </location>
</feature>
<gene>
    <name evidence="2" type="ORF">QVE165_LOCUS22336</name>
</gene>
<reference evidence="2" key="1">
    <citation type="submission" date="2021-02" db="EMBL/GenBank/DDBJ databases">
        <authorList>
            <person name="Nowell W R."/>
        </authorList>
    </citation>
    <scope>NUCLEOTIDE SEQUENCE</scope>
</reference>
<feature type="coiled-coil region" evidence="1">
    <location>
        <begin position="242"/>
        <end position="319"/>
    </location>
</feature>
<dbReference type="Gene3D" id="3.10.20.90">
    <property type="entry name" value="Phosphatidylinositol 3-kinase Catalytic Subunit, Chain A, domain 1"/>
    <property type="match status" value="1"/>
</dbReference>
<feature type="coiled-coil region" evidence="1">
    <location>
        <begin position="51"/>
        <end position="85"/>
    </location>
</feature>
<keyword evidence="3" id="KW-1185">Reference proteome</keyword>
<accession>A0A814RV91</accession>
<dbReference type="PANTHER" id="PTHR23159:SF31">
    <property type="entry name" value="CENTROSOME-ASSOCIATED PROTEIN CEP250 ISOFORM X1"/>
    <property type="match status" value="1"/>
</dbReference>
<feature type="coiled-coil region" evidence="1">
    <location>
        <begin position="853"/>
        <end position="929"/>
    </location>
</feature>
<comment type="caution">
    <text evidence="2">The sequence shown here is derived from an EMBL/GenBank/DDBJ whole genome shotgun (WGS) entry which is preliminary data.</text>
</comment>
<protein>
    <submittedName>
        <fullName evidence="2">Uncharacterized protein</fullName>
    </submittedName>
</protein>
<proteinExistence type="predicted"/>
<keyword evidence="1" id="KW-0175">Coiled coil</keyword>
<feature type="coiled-coil region" evidence="1">
    <location>
        <begin position="1227"/>
        <end position="1412"/>
    </location>
</feature>
<evidence type="ECO:0000313" key="2">
    <source>
        <dbReference type="EMBL" id="CAF1138377.1"/>
    </source>
</evidence>
<dbReference type="Proteomes" id="UP000663832">
    <property type="component" value="Unassembled WGS sequence"/>
</dbReference>
<feature type="coiled-coil region" evidence="1">
    <location>
        <begin position="600"/>
        <end position="648"/>
    </location>
</feature>